<dbReference type="Proteomes" id="UP000077266">
    <property type="component" value="Unassembled WGS sequence"/>
</dbReference>
<protein>
    <submittedName>
        <fullName evidence="5">Uncharacterized protein</fullName>
    </submittedName>
</protein>
<name>A0A165IHS5_EXIGL</name>
<dbReference type="InterPro" id="IPR059070">
    <property type="entry name" value="TPR_VPS8_2"/>
</dbReference>
<dbReference type="GO" id="GO:0034058">
    <property type="term" value="P:endosomal vesicle fusion"/>
    <property type="evidence" value="ECO:0007669"/>
    <property type="project" value="TreeGrafter"/>
</dbReference>
<sequence length="1412" mass="156893">MSPRPFMDDSYERAESPASRPAFLHPTISRLRSFAPQHSPLGRIPSGSTVHSPFANDMSPQPSHFSAISRGTSWGEDLPQGTSTPKDEDAQKPFRWTILREIGHHIYASNKSAKAASMLGMHGTATVLAANGLVCVGTNRGKTFVFDFKQQLRCICGTDATAKAGGAVTALSLSNDHTFVAVGHETGHIYLYDLSRPQQPVRTVVPTALAIVSTGRKEGHIAGSRITSLGFVGARHTAIISSDDQGLAFYHSLGQVLFVEAADTLRILGKYPEKGAPTSKKSAILGAEVLPLGPAHHAVDAYQLIALLTPSKLVIVGLKPQPRTWHRVHRDEEPNMRGCLAWFPSTLVHDESTPAASNGKANGKTAPPPAGATRPMLVFTWGRTFHLLRVREERPPPRPGTKKNDPAQQGTLMFESGGKWRTDADILALQWLNVQQLAAVTASSIEVYDMRTLQRVERTPFKPRSLIQDSGLGPQAEDDVFSATSLDVVRSVKSYKGKLFLLGQKEVQVGSLLSWADRILALVREGDFLAAVDLCRAYYTGEAPGNKMGLPEDPDAMRELVGKRLLELMTASAAYAFSEERMHDGTHAAPDGVDRTSLFEDLVSTSARACMALDDFDFLFVDLFEMYQTHLIAPIFLTQIEPFVLDGRVKVVPPTVTQQLIAYHESRDDLEKAERVIWHFDPQCLDINQAITLCERHGLYDALIYVYTRSLRDYMSPLVELLGLVRKVQKYRRDRMQGHTTLDDDTVEKLTLNAYKIFTYLANVLSGLTYPSQEPIPDEEAVQARKDIYTFLFFGRSSVWPAGDGGKLILTMDDESIPEPTYPYLRLLLRFDSEAFLHALDITFEDSYLNDDSRGIGRLIILKILLEILASPAAPPLSSMDETFVYIFIARNVPKYPQFIELPPTALHNVLIGLANDPDSTTREDRQLAAECLLSAYTPHDSDQIMDLFDQAGFFRILRSWHRRDKHWPDLVSTYLRDPDVEAPEMFGAVDEVLTTASRPYKGQLPDELVVTIMDALHQFLDSGLIQTAALIDRHMPRMHARVLDEIQHPAKQFAYLRALLQPELVEEDFYETSVRPRRAASSTKLDVNSRHLFLSHMCVYDPAGIIDAMDKLPADTFELDRAVDICEQHEVYSAIVWIRDRQGDVNGALDKVEAVSKMLAGRLADDLQNDESQPDIRALTDNLQSVARVAVSICQRHSEIHDVPIEDIWLHVLRGQLDTVQIVSSSLALAADPAEDTNDQDHPILEFMRTLVQDTFSVLLSHSRSAVSLSRLFKRLVDSSSAARSNSKSVYTEFKRILTTTLETYKADGDALEITNRLLGRDIFEAVEELTTARQRGWTARLDKCARCRKSVQTSTTLSVAPVHVNGGLPDVGGSTDSSDTHFIILRSGIIYHNHCYAALTPVSIPAPLSA</sequence>
<dbReference type="Pfam" id="PF25066">
    <property type="entry name" value="TPR_VPS8_2"/>
    <property type="match status" value="1"/>
</dbReference>
<dbReference type="SUPFAM" id="SSF50978">
    <property type="entry name" value="WD40 repeat-like"/>
    <property type="match status" value="1"/>
</dbReference>
<dbReference type="GO" id="GO:0005770">
    <property type="term" value="C:late endosome"/>
    <property type="evidence" value="ECO:0007669"/>
    <property type="project" value="TreeGrafter"/>
</dbReference>
<feature type="region of interest" description="Disordered" evidence="2">
    <location>
        <begin position="391"/>
        <end position="410"/>
    </location>
</feature>
<gene>
    <name evidence="5" type="ORF">EXIGLDRAFT_44787</name>
</gene>
<dbReference type="PANTHER" id="PTHR12616:SF8">
    <property type="entry name" value="VACUOLAR PROTEIN SORTING-ASSOCIATED PROTEIN 8 HOMOLOG"/>
    <property type="match status" value="1"/>
</dbReference>
<comment type="similarity">
    <text evidence="1">Belongs to the VPS8 family.</text>
</comment>
<dbReference type="InterPro" id="IPR015943">
    <property type="entry name" value="WD40/YVTN_repeat-like_dom_sf"/>
</dbReference>
<organism evidence="5 6">
    <name type="scientific">Exidia glandulosa HHB12029</name>
    <dbReference type="NCBI Taxonomy" id="1314781"/>
    <lineage>
        <taxon>Eukaryota</taxon>
        <taxon>Fungi</taxon>
        <taxon>Dikarya</taxon>
        <taxon>Basidiomycota</taxon>
        <taxon>Agaricomycotina</taxon>
        <taxon>Agaricomycetes</taxon>
        <taxon>Auriculariales</taxon>
        <taxon>Exidiaceae</taxon>
        <taxon>Exidia</taxon>
    </lineage>
</organism>
<feature type="compositionally biased region" description="Basic and acidic residues" evidence="2">
    <location>
        <begin position="1"/>
        <end position="15"/>
    </location>
</feature>
<dbReference type="InterPro" id="IPR036322">
    <property type="entry name" value="WD40_repeat_dom_sf"/>
</dbReference>
<dbReference type="Pfam" id="PF23410">
    <property type="entry name" value="Beta-prop_VPS8"/>
    <property type="match status" value="1"/>
</dbReference>
<evidence type="ECO:0000313" key="6">
    <source>
        <dbReference type="Proteomes" id="UP000077266"/>
    </source>
</evidence>
<accession>A0A165IHS5</accession>
<evidence type="ECO:0000256" key="1">
    <source>
        <dbReference type="ARBA" id="ARBA00009422"/>
    </source>
</evidence>
<dbReference type="Pfam" id="PF12816">
    <property type="entry name" value="TPR_Vps8"/>
    <property type="match status" value="1"/>
</dbReference>
<evidence type="ECO:0000259" key="4">
    <source>
        <dbReference type="Pfam" id="PF25066"/>
    </source>
</evidence>
<dbReference type="GO" id="GO:0030897">
    <property type="term" value="C:HOPS complex"/>
    <property type="evidence" value="ECO:0007669"/>
    <property type="project" value="TreeGrafter"/>
</dbReference>
<dbReference type="STRING" id="1314781.A0A165IHS5"/>
<evidence type="ECO:0000313" key="5">
    <source>
        <dbReference type="EMBL" id="KZV93421.1"/>
    </source>
</evidence>
<feature type="region of interest" description="Disordered" evidence="2">
    <location>
        <begin position="1"/>
        <end position="92"/>
    </location>
</feature>
<evidence type="ECO:0000256" key="2">
    <source>
        <dbReference type="SAM" id="MobiDB-lite"/>
    </source>
</evidence>
<proteinExistence type="inferred from homology"/>
<feature type="region of interest" description="Disordered" evidence="2">
    <location>
        <begin position="351"/>
        <end position="373"/>
    </location>
</feature>
<dbReference type="EMBL" id="KV425990">
    <property type="protein sequence ID" value="KZV93421.1"/>
    <property type="molecule type" value="Genomic_DNA"/>
</dbReference>
<feature type="compositionally biased region" description="Polar residues" evidence="2">
    <location>
        <begin position="58"/>
        <end position="72"/>
    </location>
</feature>
<dbReference type="OrthoDB" id="289913at2759"/>
<keyword evidence="6" id="KW-1185">Reference proteome</keyword>
<dbReference type="PANTHER" id="PTHR12616">
    <property type="entry name" value="VACUOLAR PROTEIN SORTING VPS41"/>
    <property type="match status" value="1"/>
</dbReference>
<dbReference type="InParanoid" id="A0A165IHS5"/>
<dbReference type="GO" id="GO:0006623">
    <property type="term" value="P:protein targeting to vacuole"/>
    <property type="evidence" value="ECO:0007669"/>
    <property type="project" value="InterPro"/>
</dbReference>
<feature type="domain" description="VPS8-like TPR-like repeats" evidence="4">
    <location>
        <begin position="1175"/>
        <end position="1335"/>
    </location>
</feature>
<dbReference type="FunCoup" id="A0A165IHS5">
    <property type="interactions" value="9"/>
</dbReference>
<dbReference type="InterPro" id="IPR025941">
    <property type="entry name" value="Vps8_central_dom"/>
</dbReference>
<evidence type="ECO:0000259" key="3">
    <source>
        <dbReference type="Pfam" id="PF12816"/>
    </source>
</evidence>
<feature type="domain" description="Vacuolar protein sorting-associated protein 8 central" evidence="3">
    <location>
        <begin position="635"/>
        <end position="844"/>
    </location>
</feature>
<reference evidence="5 6" key="1">
    <citation type="journal article" date="2016" name="Mol. Biol. Evol.">
        <title>Comparative Genomics of Early-Diverging Mushroom-Forming Fungi Provides Insights into the Origins of Lignocellulose Decay Capabilities.</title>
        <authorList>
            <person name="Nagy L.G."/>
            <person name="Riley R."/>
            <person name="Tritt A."/>
            <person name="Adam C."/>
            <person name="Daum C."/>
            <person name="Floudas D."/>
            <person name="Sun H."/>
            <person name="Yadav J.S."/>
            <person name="Pangilinan J."/>
            <person name="Larsson K.H."/>
            <person name="Matsuura K."/>
            <person name="Barry K."/>
            <person name="Labutti K."/>
            <person name="Kuo R."/>
            <person name="Ohm R.A."/>
            <person name="Bhattacharya S.S."/>
            <person name="Shirouzu T."/>
            <person name="Yoshinaga Y."/>
            <person name="Martin F.M."/>
            <person name="Grigoriev I.V."/>
            <person name="Hibbett D.S."/>
        </authorList>
    </citation>
    <scope>NUCLEOTIDE SEQUENCE [LARGE SCALE GENOMIC DNA]</scope>
    <source>
        <strain evidence="5 6">HHB12029</strain>
    </source>
</reference>
<dbReference type="Gene3D" id="2.130.10.10">
    <property type="entry name" value="YVTN repeat-like/Quinoprotein amine dehydrogenase"/>
    <property type="match status" value="1"/>
</dbReference>
<dbReference type="InterPro" id="IPR045111">
    <property type="entry name" value="Vps41/Vps8"/>
</dbReference>